<gene>
    <name evidence="1" type="ORF">FLL45_04660</name>
</gene>
<accession>A0A545TJ33</accession>
<dbReference type="EMBL" id="VIKR01000001">
    <property type="protein sequence ID" value="TQV77242.1"/>
    <property type="molecule type" value="Genomic_DNA"/>
</dbReference>
<proteinExistence type="predicted"/>
<reference evidence="1 2" key="1">
    <citation type="submission" date="2019-06" db="EMBL/GenBank/DDBJ databases">
        <title>Draft genome of Aliikangiella marina GYP-15.</title>
        <authorList>
            <person name="Wang G."/>
        </authorList>
    </citation>
    <scope>NUCLEOTIDE SEQUENCE [LARGE SCALE GENOMIC DNA]</scope>
    <source>
        <strain evidence="1 2">GYP-15</strain>
    </source>
</reference>
<evidence type="ECO:0000313" key="1">
    <source>
        <dbReference type="EMBL" id="TQV77242.1"/>
    </source>
</evidence>
<protein>
    <submittedName>
        <fullName evidence="1">Uncharacterized protein</fullName>
    </submittedName>
</protein>
<dbReference type="Proteomes" id="UP000317839">
    <property type="component" value="Unassembled WGS sequence"/>
</dbReference>
<evidence type="ECO:0000313" key="2">
    <source>
        <dbReference type="Proteomes" id="UP000317839"/>
    </source>
</evidence>
<dbReference type="AlphaFoldDB" id="A0A545TJ33"/>
<organism evidence="1 2">
    <name type="scientific">Aliikangiella marina</name>
    <dbReference type="NCBI Taxonomy" id="1712262"/>
    <lineage>
        <taxon>Bacteria</taxon>
        <taxon>Pseudomonadati</taxon>
        <taxon>Pseudomonadota</taxon>
        <taxon>Gammaproteobacteria</taxon>
        <taxon>Oceanospirillales</taxon>
        <taxon>Pleioneaceae</taxon>
        <taxon>Aliikangiella</taxon>
    </lineage>
</organism>
<comment type="caution">
    <text evidence="1">The sequence shown here is derived from an EMBL/GenBank/DDBJ whole genome shotgun (WGS) entry which is preliminary data.</text>
</comment>
<sequence>MSFDLEELLKSMVAAAGEELADIGEDVSAELKQVLDNEKESLEMLKEAIVSGDIELSEFDEEVEREKLVVKAELLTIKIMVEAAAERAINAAFEVFTDTVKELLN</sequence>
<keyword evidence="2" id="KW-1185">Reference proteome</keyword>
<name>A0A545TJ33_9GAMM</name>
<dbReference type="RefSeq" id="WP_142940816.1">
    <property type="nucleotide sequence ID" value="NZ_VIKR01000001.1"/>
</dbReference>